<keyword evidence="1" id="KW-0614">Plasmid</keyword>
<dbReference type="RefSeq" id="WP_012754081.1">
    <property type="nucleotide sequence ID" value="NC_012811.1"/>
</dbReference>
<evidence type="ECO:0000313" key="2">
    <source>
        <dbReference type="Proteomes" id="UP000009081"/>
    </source>
</evidence>
<dbReference type="AlphaFoldDB" id="C5B5B2"/>
<organism evidence="1 2">
    <name type="scientific">Methylorubrum extorquens (strain ATCC 14718 / DSM 1338 / JCM 2805 / NCIMB 9133 / AM1)</name>
    <name type="common">Methylobacterium extorquens</name>
    <dbReference type="NCBI Taxonomy" id="272630"/>
    <lineage>
        <taxon>Bacteria</taxon>
        <taxon>Pseudomonadati</taxon>
        <taxon>Pseudomonadota</taxon>
        <taxon>Alphaproteobacteria</taxon>
        <taxon>Hyphomicrobiales</taxon>
        <taxon>Methylobacteriaceae</taxon>
        <taxon>Methylorubrum</taxon>
    </lineage>
</organism>
<dbReference type="Proteomes" id="UP000009081">
    <property type="component" value="Plasmid megaplasmid"/>
</dbReference>
<name>C5B5B2_METEA</name>
<gene>
    <name evidence="1" type="ordered locus">MexAM1_META2p0805</name>
</gene>
<dbReference type="HOGENOM" id="CLU_2220021_0_0_5"/>
<sequence length="106" mass="11721">MPAYLVADEDTSLWPHIFPDGRERMTRFAYDMEQRTLLAVQIETGPVFGWRDAEPHELEDVAADVSSNEPFLDPVAWDLEVVNALPDWAEPIVAAKAEALGSAPAA</sequence>
<accession>C5B5B2</accession>
<reference evidence="1 2" key="1">
    <citation type="journal article" date="2009" name="PLoS ONE">
        <title>Methylobacterium genome sequences: a reference blueprint to investigate microbial metabolism of C1 compounds from natural and industrial sources.</title>
        <authorList>
            <person name="Vuilleumier S."/>
            <person name="Chistoserdova L."/>
            <person name="Lee M.-C."/>
            <person name="Bringel F."/>
            <person name="Lajus A."/>
            <person name="Zhou Y."/>
            <person name="Gourion B."/>
            <person name="Barbe V."/>
            <person name="Chang J."/>
            <person name="Cruveiller S."/>
            <person name="Dossat C."/>
            <person name="Gillett W."/>
            <person name="Gruffaz C."/>
            <person name="Haugen E."/>
            <person name="Hourcade E."/>
            <person name="Levy R."/>
            <person name="Mangenot S."/>
            <person name="Muller E."/>
            <person name="Nadalig T."/>
            <person name="Pagni M."/>
            <person name="Penny C."/>
            <person name="Peyraud R."/>
            <person name="Robinson D.G."/>
            <person name="Roche D."/>
            <person name="Rouy Z."/>
            <person name="Saenampechek C."/>
            <person name="Salvignol G."/>
            <person name="Vallenet D."/>
            <person name="Wu Z."/>
            <person name="Marx C.J."/>
            <person name="Vorholt J.A."/>
            <person name="Olson M.V."/>
            <person name="Kaul R."/>
            <person name="Weissenbach J."/>
            <person name="Medigue C."/>
            <person name="Lidstrom M.E."/>
        </authorList>
    </citation>
    <scope>NUCLEOTIDE SEQUENCE [LARGE SCALE GENOMIC DNA]</scope>
    <source>
        <strain evidence="2">ATCC 14718 / DSM 1338 / JCM 2805 / NCIMB 9133 / AM1</strain>
    </source>
</reference>
<geneLocation type="plasmid" evidence="1 2">
    <name>megaplasmid</name>
</geneLocation>
<proteinExistence type="predicted"/>
<evidence type="ECO:0000313" key="1">
    <source>
        <dbReference type="EMBL" id="ACS43644.1"/>
    </source>
</evidence>
<protein>
    <submittedName>
        <fullName evidence="1">Uncharacterized protein</fullName>
    </submittedName>
</protein>
<dbReference type="EMBL" id="CP001511">
    <property type="protein sequence ID" value="ACS43644.1"/>
    <property type="molecule type" value="Genomic_DNA"/>
</dbReference>
<keyword evidence="2" id="KW-1185">Reference proteome</keyword>
<dbReference type="KEGG" id="mea:Mex_2p0805"/>